<feature type="region of interest" description="Disordered" evidence="1">
    <location>
        <begin position="268"/>
        <end position="287"/>
    </location>
</feature>
<dbReference type="SUPFAM" id="SSF141673">
    <property type="entry name" value="MOSC N-terminal domain-like"/>
    <property type="match status" value="1"/>
</dbReference>
<evidence type="ECO:0000313" key="3">
    <source>
        <dbReference type="EMBL" id="CAD7399493.1"/>
    </source>
</evidence>
<accession>A0A7R9CMZ2</accession>
<evidence type="ECO:0000259" key="2">
    <source>
        <dbReference type="Pfam" id="PF03476"/>
    </source>
</evidence>
<name>A0A7R9CMZ2_TIMCR</name>
<evidence type="ECO:0000256" key="1">
    <source>
        <dbReference type="SAM" id="MobiDB-lite"/>
    </source>
</evidence>
<dbReference type="Pfam" id="PF03476">
    <property type="entry name" value="MOSC_N"/>
    <property type="match status" value="1"/>
</dbReference>
<gene>
    <name evidence="3" type="ORF">TCEB3V08_LOCUS5049</name>
</gene>
<sequence>MPVIPNQGSTSPSPGVQESLQNLAFQGRSRSGEIECFGTLVAPTRVNDKVPKPLDKRIGVTGKPFVEGLCKLSKVIFDGAHLQVPVLESRCERTRDVHNDPQTSALESLYPPHIRVHQVARIIENRLEQLRRYNRSKVALLLVSVTDSAVTGPGQPCSFMLRRYFGAAYSRKEIAPALLKEQFFPIPTLLQVDTCPPGGQPPLQMRRLSLESPLHQRPPSTTPLLKPCRPHTLTIWGFRNVLHIQSEEERELGWLNLEEVNPHLRGGRVENHLGRTPHAPSSPDRDSNFNLAVLNSLAQHEASALANYATKAGFKAFVCVLCVHRHALNFGTNRCWKLVSRQPAFCLYAPLDPERRRTNTTHLRYSLKHPPDDKESLHITRQANMQTKMLRPRHYQNYIPIPQCLKENSPPKAVPNSSTLLTLTLFLCSCFSSRGDYDLHSSQECDSTVERSSCGFFKVTPTYIGEHVDKIFVQMYKKQVSYIIKGNVAYSHQNTSRWVNPWLQLSSTQGISCSLCPGCDSSVVSLAVLDVCICRHTPPPGDQGRPEPSPLVDMCYQVTQGLDDSYPTEIRTSISPSSAVELNTTSALANYATKADLNDRYPSLFLDAFFYLLVAPSRIPLSGPYALVLLPLPNRTLPYLLVLSREGLPCTVLSRDVLYQSLRGPQIPRATHNTSVATVQYAPEILRSTFLCSLRIILDATGGGVKENGDQKPPSRWRRVGELAELTVFPLKSGRGVQLEEADCTEIGLRTREEGVFQLRDRFFLAYDERNGEFKTARTFPKMVLITVTV</sequence>
<proteinExistence type="predicted"/>
<reference evidence="3" key="1">
    <citation type="submission" date="2020-11" db="EMBL/GenBank/DDBJ databases">
        <authorList>
            <person name="Tran Van P."/>
        </authorList>
    </citation>
    <scope>NUCLEOTIDE SEQUENCE</scope>
</reference>
<dbReference type="InterPro" id="IPR005303">
    <property type="entry name" value="MOCOS_middle"/>
</dbReference>
<dbReference type="AlphaFoldDB" id="A0A7R9CMZ2"/>
<organism evidence="3">
    <name type="scientific">Timema cristinae</name>
    <name type="common">Walking stick</name>
    <dbReference type="NCBI Taxonomy" id="61476"/>
    <lineage>
        <taxon>Eukaryota</taxon>
        <taxon>Metazoa</taxon>
        <taxon>Ecdysozoa</taxon>
        <taxon>Arthropoda</taxon>
        <taxon>Hexapoda</taxon>
        <taxon>Insecta</taxon>
        <taxon>Pterygota</taxon>
        <taxon>Neoptera</taxon>
        <taxon>Polyneoptera</taxon>
        <taxon>Phasmatodea</taxon>
        <taxon>Timematodea</taxon>
        <taxon>Timematoidea</taxon>
        <taxon>Timematidae</taxon>
        <taxon>Timema</taxon>
    </lineage>
</organism>
<protein>
    <recommendedName>
        <fullName evidence="2">Molybdenum cofactor sulfurase middle domain-containing protein</fullName>
    </recommendedName>
</protein>
<feature type="domain" description="Molybdenum cofactor sulfurase middle" evidence="2">
    <location>
        <begin position="721"/>
        <end position="789"/>
    </location>
</feature>
<dbReference type="EMBL" id="OC317874">
    <property type="protein sequence ID" value="CAD7399493.1"/>
    <property type="molecule type" value="Genomic_DNA"/>
</dbReference>